<evidence type="ECO:0000256" key="1">
    <source>
        <dbReference type="SAM" id="MobiDB-lite"/>
    </source>
</evidence>
<evidence type="ECO:0000313" key="2">
    <source>
        <dbReference type="EMBL" id="VWO99123.1"/>
    </source>
</evidence>
<gene>
    <name evidence="2" type="primary">A0A068BFA5</name>
</gene>
<dbReference type="AlphaFoldDB" id="A0A5K1K336"/>
<feature type="region of interest" description="Disordered" evidence="1">
    <location>
        <begin position="1"/>
        <end position="23"/>
    </location>
</feature>
<organism evidence="2">
    <name type="scientific">Ganoderma boninense</name>
    <dbReference type="NCBI Taxonomy" id="34458"/>
    <lineage>
        <taxon>Eukaryota</taxon>
        <taxon>Fungi</taxon>
        <taxon>Dikarya</taxon>
        <taxon>Basidiomycota</taxon>
        <taxon>Agaricomycotina</taxon>
        <taxon>Agaricomycetes</taxon>
        <taxon>Polyporales</taxon>
        <taxon>Polyporaceae</taxon>
        <taxon>Ganoderma</taxon>
    </lineage>
</organism>
<name>A0A5K1K336_9APHY</name>
<accession>A0A5K1K336</accession>
<proteinExistence type="predicted"/>
<dbReference type="EMBL" id="LR727412">
    <property type="protein sequence ID" value="VWO99123.1"/>
    <property type="molecule type" value="Genomic_DNA"/>
</dbReference>
<protein>
    <submittedName>
        <fullName evidence="2">MkkA</fullName>
    </submittedName>
</protein>
<reference evidence="2" key="1">
    <citation type="submission" date="2019-10" db="EMBL/GenBank/DDBJ databases">
        <authorList>
            <person name="Nor Muhammad N."/>
        </authorList>
    </citation>
    <scope>NUCLEOTIDE SEQUENCE</scope>
</reference>
<sequence>MQRHRPDNLLSGPPSIFPPHTPHPIPSAAESGLKYVQSQGMPLVSAVWGESDNPHNEAFALLWDQNDRSWVAIYKMTILLFPVFMITKVSDPLLCITASTTLRSKPLAVTPPRKTLAALIDAAGGLKPDLVTSPVKENGLDRDLAHSDDDDIVSGLQEVNLLEGLATGNVLHCWVRNIAHWPSQGRPSPILKRGCLFLPPV</sequence>